<sequence length="873" mass="98997">MIMERDDDGSKLDCKFLLKDGFVQSVCIILLIASLTASVLFGFLCGLLVFSSFFLGIVTFHLSFRCNVELSSIVLFLTKGFQSAVKEDAEPNKCNICDDKNCDREKIVHKQKPWAGLMVSEEVDTAIQDLLEKVMEEFIQSWYKKISIDSSFPAEIRQTIRYASSTALSRVLQVDIGLFITSKLIPAVITHINMCIGSGPGRILFHPAVYNRKAELDYLRCKVKEILPVLLEQRNFKCSTFSAMMVEILAGWIFLPLASTADSAILNNLLLLLLGNQNLTNYSNLDKPEVEFLDRFVKNEIGLESNNWALHPDLCNILKDQSLLYAFMQFLKDQGAVHILQFCLDVEEFNKRMLTPELNCVELDLLHRDAWDLFSVYFSPHSPDNIGFPPDLVVQMRKILSKDVTKLRTSRPLFQAYEHAYSLLDKNYCPLFHTSDEFFTWLCGPRTPASYNISGASSPSLTGSPAKHGRSKKQEGTVSKLSSKLHKIKGALRSQTILDGHAYDSEVLQLEADTEFGDDLVLMAEEEERDLSSWKIRINNVDNKLDLSTGKLTPTYTIRIHRYVEGQSCGKWTVERRLADFYTLETKLTEFHGDFPDTQLPPCGLLAPSPPTEPHVYEAYLQKLLSNPSLRGSDLLFFFLTSPGEFSVSDNAFGRLLRKSVPISLRKERGQNIDSFITTFFLSTDSKKSRQDWKDGTLDLTPRRIRCITNTVFKDNLGLKLSNFPSFQTKNTPNIPILKGPSDCLLLLGVKVFKVPNFVVRLALAVHSLLNKPLDMIITYFIEKKVKSLLVPQRIANLINLLQWVVFEKQGKSNPKEISDEVSKKINALKGISHTLFQTVFLIVQNPILNKQLFYTIFDLVIEELFPEILKKG</sequence>
<feature type="domain" description="PXA" evidence="4">
    <location>
        <begin position="120"/>
        <end position="278"/>
    </location>
</feature>
<dbReference type="SMART" id="SM00315">
    <property type="entry name" value="RGS"/>
    <property type="match status" value="1"/>
</dbReference>
<evidence type="ECO:0000313" key="5">
    <source>
        <dbReference type="EnsemblMetazoa" id="XP_014253856.1"/>
    </source>
</evidence>
<feature type="region of interest" description="Disordered" evidence="1">
    <location>
        <begin position="454"/>
        <end position="481"/>
    </location>
</feature>
<dbReference type="Proteomes" id="UP000494040">
    <property type="component" value="Unassembled WGS sequence"/>
</dbReference>
<dbReference type="InterPro" id="IPR001683">
    <property type="entry name" value="PX_dom"/>
</dbReference>
<dbReference type="OrthoDB" id="5957963at2759"/>
<evidence type="ECO:0000256" key="2">
    <source>
        <dbReference type="SAM" id="Phobius"/>
    </source>
</evidence>
<dbReference type="GO" id="GO:0035091">
    <property type="term" value="F:phosphatidylinositol binding"/>
    <property type="evidence" value="ECO:0007669"/>
    <property type="project" value="InterPro"/>
</dbReference>
<dbReference type="PROSITE" id="PS51207">
    <property type="entry name" value="PXA"/>
    <property type="match status" value="1"/>
</dbReference>
<evidence type="ECO:0008006" key="7">
    <source>
        <dbReference type="Google" id="ProtNLM"/>
    </source>
</evidence>
<dbReference type="OMA" id="YMFMQHI"/>
<dbReference type="Pfam" id="PF02194">
    <property type="entry name" value="PXA"/>
    <property type="match status" value="1"/>
</dbReference>
<organism evidence="5 6">
    <name type="scientific">Cimex lectularius</name>
    <name type="common">Bed bug</name>
    <name type="synonym">Acanthia lectularia</name>
    <dbReference type="NCBI Taxonomy" id="79782"/>
    <lineage>
        <taxon>Eukaryota</taxon>
        <taxon>Metazoa</taxon>
        <taxon>Ecdysozoa</taxon>
        <taxon>Arthropoda</taxon>
        <taxon>Hexapoda</taxon>
        <taxon>Insecta</taxon>
        <taxon>Pterygota</taxon>
        <taxon>Neoptera</taxon>
        <taxon>Paraneoptera</taxon>
        <taxon>Hemiptera</taxon>
        <taxon>Heteroptera</taxon>
        <taxon>Panheteroptera</taxon>
        <taxon>Cimicomorpha</taxon>
        <taxon>Cimicidae</taxon>
        <taxon>Cimex</taxon>
    </lineage>
</organism>
<dbReference type="SMART" id="SM00313">
    <property type="entry name" value="PXA"/>
    <property type="match status" value="1"/>
</dbReference>
<evidence type="ECO:0000259" key="3">
    <source>
        <dbReference type="PROSITE" id="PS50132"/>
    </source>
</evidence>
<evidence type="ECO:0000259" key="4">
    <source>
        <dbReference type="PROSITE" id="PS51207"/>
    </source>
</evidence>
<keyword evidence="2" id="KW-0472">Membrane</keyword>
<protein>
    <recommendedName>
        <fullName evidence="7">Sorting nexin-14-like</fullName>
    </recommendedName>
</protein>
<evidence type="ECO:0000313" key="6">
    <source>
        <dbReference type="Proteomes" id="UP000494040"/>
    </source>
</evidence>
<dbReference type="EnsemblMetazoa" id="XM_014398370.2">
    <property type="protein sequence ID" value="XP_014253856.1"/>
    <property type="gene ID" value="LOC106669098"/>
</dbReference>
<feature type="domain" description="RGS" evidence="3">
    <location>
        <begin position="313"/>
        <end position="442"/>
    </location>
</feature>
<dbReference type="KEGG" id="clec:106669098"/>
<evidence type="ECO:0000256" key="1">
    <source>
        <dbReference type="SAM" id="MobiDB-lite"/>
    </source>
</evidence>
<dbReference type="InterPro" id="IPR044926">
    <property type="entry name" value="RGS_subdomain_2"/>
</dbReference>
<dbReference type="Gene3D" id="1.10.167.10">
    <property type="entry name" value="Regulator of G-protein Signalling 4, domain 2"/>
    <property type="match status" value="1"/>
</dbReference>
<dbReference type="SUPFAM" id="SSF64268">
    <property type="entry name" value="PX domain"/>
    <property type="match status" value="1"/>
</dbReference>
<dbReference type="Gene3D" id="3.30.1520.10">
    <property type="entry name" value="Phox-like domain"/>
    <property type="match status" value="1"/>
</dbReference>
<dbReference type="AlphaFoldDB" id="A0A8I6RWT7"/>
<dbReference type="InterPro" id="IPR003114">
    <property type="entry name" value="Phox_assoc"/>
</dbReference>
<dbReference type="SUPFAM" id="SSF48097">
    <property type="entry name" value="Regulator of G-protein signaling, RGS"/>
    <property type="match status" value="1"/>
</dbReference>
<keyword evidence="6" id="KW-1185">Reference proteome</keyword>
<dbReference type="GO" id="GO:0097352">
    <property type="term" value="P:autophagosome maturation"/>
    <property type="evidence" value="ECO:0007669"/>
    <property type="project" value="TreeGrafter"/>
</dbReference>
<dbReference type="PROSITE" id="PS50132">
    <property type="entry name" value="RGS"/>
    <property type="match status" value="1"/>
</dbReference>
<dbReference type="Pfam" id="PF00615">
    <property type="entry name" value="RGS"/>
    <property type="match status" value="1"/>
</dbReference>
<dbReference type="GeneID" id="106669098"/>
<dbReference type="InterPro" id="IPR036871">
    <property type="entry name" value="PX_dom_sf"/>
</dbReference>
<accession>A0A8I6RWT7</accession>
<dbReference type="InterPro" id="IPR016137">
    <property type="entry name" value="RGS"/>
</dbReference>
<keyword evidence="2" id="KW-1133">Transmembrane helix</keyword>
<dbReference type="PANTHER" id="PTHR22775:SF44">
    <property type="entry name" value="SORTING NEXIN-14"/>
    <property type="match status" value="1"/>
</dbReference>
<proteinExistence type="predicted"/>
<dbReference type="InterPro" id="IPR036305">
    <property type="entry name" value="RGS_sf"/>
</dbReference>
<keyword evidence="2" id="KW-0812">Transmembrane</keyword>
<dbReference type="PANTHER" id="PTHR22775">
    <property type="entry name" value="SORTING NEXIN"/>
    <property type="match status" value="1"/>
</dbReference>
<dbReference type="GO" id="GO:0005770">
    <property type="term" value="C:late endosome"/>
    <property type="evidence" value="ECO:0007669"/>
    <property type="project" value="TreeGrafter"/>
</dbReference>
<dbReference type="RefSeq" id="XP_014253856.1">
    <property type="nucleotide sequence ID" value="XM_014398370.2"/>
</dbReference>
<name>A0A8I6RWT7_CIMLE</name>
<dbReference type="Pfam" id="PF00787">
    <property type="entry name" value="PX"/>
    <property type="match status" value="1"/>
</dbReference>
<reference evidence="5" key="1">
    <citation type="submission" date="2022-01" db="UniProtKB">
        <authorList>
            <consortium name="EnsemblMetazoa"/>
        </authorList>
    </citation>
    <scope>IDENTIFICATION</scope>
</reference>
<feature type="transmembrane region" description="Helical" evidence="2">
    <location>
        <begin position="21"/>
        <end position="41"/>
    </location>
</feature>
<feature type="compositionally biased region" description="Polar residues" evidence="1">
    <location>
        <begin position="454"/>
        <end position="463"/>
    </location>
</feature>